<dbReference type="PATRIC" id="fig|471514.4.peg.4055"/>
<feature type="transmembrane region" description="Helical" evidence="1">
    <location>
        <begin position="85"/>
        <end position="103"/>
    </location>
</feature>
<sequence length="169" mass="19027">MKRFLRNLVLLAGVSFVLQYMWEAWQSPIFYGGPSGKHVTPPAHQGPGVEILILATIGDVLMSVGLYVLLSLVNRDANWIAKKYGAKDWTIMVLYALFFSFYFETRGLSTHRWGYSSLMPLFPGTNIGLVPVAQLLILFPLSFVLNRFIIKLLDKSYSSNLGGRINVPR</sequence>
<gene>
    <name evidence="2" type="ORF">AN477_04095</name>
</gene>
<protein>
    <submittedName>
        <fullName evidence="2">Uncharacterized protein</fullName>
    </submittedName>
</protein>
<organism evidence="2 3">
    <name type="scientific">Alicyclobacillus ferrooxydans</name>
    <dbReference type="NCBI Taxonomy" id="471514"/>
    <lineage>
        <taxon>Bacteria</taxon>
        <taxon>Bacillati</taxon>
        <taxon>Bacillota</taxon>
        <taxon>Bacilli</taxon>
        <taxon>Bacillales</taxon>
        <taxon>Alicyclobacillaceae</taxon>
        <taxon>Alicyclobacillus</taxon>
    </lineage>
</organism>
<dbReference type="OrthoDB" id="2969855at2"/>
<keyword evidence="1" id="KW-0812">Transmembrane</keyword>
<evidence type="ECO:0000313" key="2">
    <source>
        <dbReference type="EMBL" id="KPV45053.1"/>
    </source>
</evidence>
<evidence type="ECO:0000256" key="1">
    <source>
        <dbReference type="SAM" id="Phobius"/>
    </source>
</evidence>
<keyword evidence="1" id="KW-1133">Transmembrane helix</keyword>
<name>A0A0N8PPR4_9BACL</name>
<comment type="caution">
    <text evidence="2">The sequence shown here is derived from an EMBL/GenBank/DDBJ whole genome shotgun (WGS) entry which is preliminary data.</text>
</comment>
<dbReference type="Proteomes" id="UP000050482">
    <property type="component" value="Unassembled WGS sequence"/>
</dbReference>
<dbReference type="AlphaFoldDB" id="A0A0N8PPR4"/>
<feature type="transmembrane region" description="Helical" evidence="1">
    <location>
        <begin position="123"/>
        <end position="145"/>
    </location>
</feature>
<feature type="transmembrane region" description="Helical" evidence="1">
    <location>
        <begin position="50"/>
        <end position="73"/>
    </location>
</feature>
<dbReference type="EMBL" id="LJCO01000015">
    <property type="protein sequence ID" value="KPV45053.1"/>
    <property type="molecule type" value="Genomic_DNA"/>
</dbReference>
<accession>A0A0N8PPR4</accession>
<keyword evidence="1" id="KW-0472">Membrane</keyword>
<reference evidence="2 3" key="1">
    <citation type="submission" date="2015-09" db="EMBL/GenBank/DDBJ databases">
        <title>Draft genome sequence of Alicyclobacillus ferrooxydans DSM 22381.</title>
        <authorList>
            <person name="Hemp J."/>
        </authorList>
    </citation>
    <scope>NUCLEOTIDE SEQUENCE [LARGE SCALE GENOMIC DNA]</scope>
    <source>
        <strain evidence="2 3">TC-34</strain>
    </source>
</reference>
<evidence type="ECO:0000313" key="3">
    <source>
        <dbReference type="Proteomes" id="UP000050482"/>
    </source>
</evidence>
<dbReference type="RefSeq" id="WP_054967909.1">
    <property type="nucleotide sequence ID" value="NZ_LJCO01000015.1"/>
</dbReference>
<proteinExistence type="predicted"/>
<keyword evidence="3" id="KW-1185">Reference proteome</keyword>